<protein>
    <submittedName>
        <fullName evidence="2">DNA metabolism protein</fullName>
    </submittedName>
</protein>
<gene>
    <name evidence="2" type="ORF">DXN05_20560</name>
</gene>
<accession>A0A3E1NES8</accession>
<organism evidence="2 3">
    <name type="scientific">Deminuibacter soli</name>
    <dbReference type="NCBI Taxonomy" id="2291815"/>
    <lineage>
        <taxon>Bacteria</taxon>
        <taxon>Pseudomonadati</taxon>
        <taxon>Bacteroidota</taxon>
        <taxon>Chitinophagia</taxon>
        <taxon>Chitinophagales</taxon>
        <taxon>Chitinophagaceae</taxon>
        <taxon>Deminuibacter</taxon>
    </lineage>
</organism>
<dbReference type="InterPro" id="IPR023875">
    <property type="entry name" value="DNA_repair_put"/>
</dbReference>
<comment type="caution">
    <text evidence="2">The sequence shown here is derived from an EMBL/GenBank/DDBJ whole genome shotgun (WGS) entry which is preliminary data.</text>
</comment>
<evidence type="ECO:0000313" key="2">
    <source>
        <dbReference type="EMBL" id="RFM26304.1"/>
    </source>
</evidence>
<dbReference type="OrthoDB" id="5290748at2"/>
<dbReference type="InterPro" id="IPR025404">
    <property type="entry name" value="DUF4130"/>
</dbReference>
<name>A0A3E1NES8_9BACT</name>
<evidence type="ECO:0000259" key="1">
    <source>
        <dbReference type="Pfam" id="PF13566"/>
    </source>
</evidence>
<evidence type="ECO:0000313" key="3">
    <source>
        <dbReference type="Proteomes" id="UP000261284"/>
    </source>
</evidence>
<dbReference type="Pfam" id="PF13566">
    <property type="entry name" value="DUF4130"/>
    <property type="match status" value="1"/>
</dbReference>
<proteinExistence type="predicted"/>
<dbReference type="RefSeq" id="WP_116849176.1">
    <property type="nucleotide sequence ID" value="NZ_QTJU01000010.1"/>
</dbReference>
<keyword evidence="3" id="KW-1185">Reference proteome</keyword>
<dbReference type="EMBL" id="QTJU01000010">
    <property type="protein sequence ID" value="RFM26304.1"/>
    <property type="molecule type" value="Genomic_DNA"/>
</dbReference>
<feature type="domain" description="DUF4130" evidence="1">
    <location>
        <begin position="84"/>
        <end position="250"/>
    </location>
</feature>
<reference evidence="2 3" key="1">
    <citation type="submission" date="2018-08" db="EMBL/GenBank/DDBJ databases">
        <title>Chitinophagaceae sp. K23C18032701, a novel bacterium isolated from forest soil.</title>
        <authorList>
            <person name="Wang C."/>
        </authorList>
    </citation>
    <scope>NUCLEOTIDE SEQUENCE [LARGE SCALE GENOMIC DNA]</scope>
    <source>
        <strain evidence="2 3">K23C18032701</strain>
    </source>
</reference>
<dbReference type="NCBIfam" id="TIGR03915">
    <property type="entry name" value="SAM_7_link_chp"/>
    <property type="match status" value="1"/>
</dbReference>
<dbReference type="AlphaFoldDB" id="A0A3E1NES8"/>
<dbReference type="Proteomes" id="UP000261284">
    <property type="component" value="Unassembled WGS sequence"/>
</dbReference>
<sequence length="256" mass="30666">MVMVLYDGSFEGWLTAVFEIYEYKLADVQFAQEHACNLSMFHSRHTVQTNAAKARRVWQSLVQRNSIDAANAVYHTFLSEQQGIDAVLLRYMQHAFKQQKPVETDYSHPSVITVIQTDRKVRREKHRMEAFIRFQLTGDGLYYAIAEPDYNVLPLISRHFEQRYADQRWVIYDGRRKYGIYYDLKQVSTVQMQFSQQVQASAIQQAYDENEQLYQQLWQRYFSSVNIKARKNTRLHLQHMPRRYWRYLPEKMPEGR</sequence>